<dbReference type="SUPFAM" id="SSF53167">
    <property type="entry name" value="Purine and uridine phosphorylases"/>
    <property type="match status" value="1"/>
</dbReference>
<dbReference type="Proteomes" id="UP000266272">
    <property type="component" value="Unassembled WGS sequence"/>
</dbReference>
<keyword evidence="2" id="KW-1133">Transmembrane helix</keyword>
<sequence length="449" mass="49024">MSLKEYTIGWICTREDEFVAAQAIIEEQHDTPGPVAFYDSSRYAFGRIGKHNVVVACLAEGRDRAISEMAVLRNMQYRFSVRFILMVGVGGGAPSQENDIRLGDIMVGMLPSGEEGGAVLYDVDGTIHTGMLYRRGIFNRAPTAFLSSEENILCFETGAKNPINGTPCLAIRGICDYSDSHANEEWQGYAAMAAAVYARQLLCKTSPDKGLDETSLAYAIPEFRSKLQNLSQDGLRQRNPPTGKSTGGGPDDHGSRPNFLTSLFDPTSVYSGPQVMPSSIPSKDTPPAIWPSTGCFIFHQTTLVGRLLVFSLLSGMMVVVALQQTREPVCDLRLDALRTDDGFWTLLSQLFLQVLSIFCTLYPVVLNHELKVPVTKFWSGALLAISFATAVVAVVTYSWSWKAATVLSFVTAFAQVISAGQLAVSLNPDGRKGSFIKRKTSSMEDGHED</sequence>
<feature type="transmembrane region" description="Helical" evidence="2">
    <location>
        <begin position="343"/>
        <end position="365"/>
    </location>
</feature>
<reference evidence="3 4" key="1">
    <citation type="journal article" date="2018" name="PLoS Pathog.">
        <title>Evolution of structural diversity of trichothecenes, a family of toxins produced by plant pathogenic and entomopathogenic fungi.</title>
        <authorList>
            <person name="Proctor R.H."/>
            <person name="McCormick S.P."/>
            <person name="Kim H.S."/>
            <person name="Cardoza R.E."/>
            <person name="Stanley A.M."/>
            <person name="Lindo L."/>
            <person name="Kelly A."/>
            <person name="Brown D.W."/>
            <person name="Lee T."/>
            <person name="Vaughan M.M."/>
            <person name="Alexander N.J."/>
            <person name="Busman M."/>
            <person name="Gutierrez S."/>
        </authorList>
    </citation>
    <scope>NUCLEOTIDE SEQUENCE [LARGE SCALE GENOMIC DNA]</scope>
    <source>
        <strain evidence="3 4">IBT 40837</strain>
    </source>
</reference>
<dbReference type="InterPro" id="IPR053137">
    <property type="entry name" value="NLR-like"/>
</dbReference>
<organism evidence="3 4">
    <name type="scientific">Trichoderma arundinaceum</name>
    <dbReference type="NCBI Taxonomy" id="490622"/>
    <lineage>
        <taxon>Eukaryota</taxon>
        <taxon>Fungi</taxon>
        <taxon>Dikarya</taxon>
        <taxon>Ascomycota</taxon>
        <taxon>Pezizomycotina</taxon>
        <taxon>Sordariomycetes</taxon>
        <taxon>Hypocreomycetidae</taxon>
        <taxon>Hypocreales</taxon>
        <taxon>Hypocreaceae</taxon>
        <taxon>Trichoderma</taxon>
    </lineage>
</organism>
<dbReference type="AlphaFoldDB" id="A0A395N8G3"/>
<dbReference type="OrthoDB" id="1577640at2759"/>
<protein>
    <submittedName>
        <fullName evidence="3">Pfs domain-containing</fullName>
    </submittedName>
</protein>
<evidence type="ECO:0000313" key="4">
    <source>
        <dbReference type="Proteomes" id="UP000266272"/>
    </source>
</evidence>
<proteinExistence type="predicted"/>
<feature type="transmembrane region" description="Helical" evidence="2">
    <location>
        <begin position="377"/>
        <end position="399"/>
    </location>
</feature>
<name>A0A395N8G3_TRIAR</name>
<gene>
    <name evidence="3" type="ORF">TARUN_9842</name>
</gene>
<keyword evidence="4" id="KW-1185">Reference proteome</keyword>
<keyword evidence="2" id="KW-0812">Transmembrane</keyword>
<keyword evidence="2" id="KW-0472">Membrane</keyword>
<dbReference type="EMBL" id="PXOA01000862">
    <property type="protein sequence ID" value="RFU72420.1"/>
    <property type="molecule type" value="Genomic_DNA"/>
</dbReference>
<dbReference type="PANTHER" id="PTHR46082">
    <property type="entry name" value="ATP/GTP-BINDING PROTEIN-RELATED"/>
    <property type="match status" value="1"/>
</dbReference>
<accession>A0A395N8G3</accession>
<dbReference type="STRING" id="490622.A0A395N8G3"/>
<feature type="compositionally biased region" description="Polar residues" evidence="1">
    <location>
        <begin position="230"/>
        <end position="244"/>
    </location>
</feature>
<feature type="transmembrane region" description="Helical" evidence="2">
    <location>
        <begin position="303"/>
        <end position="322"/>
    </location>
</feature>
<evidence type="ECO:0000256" key="1">
    <source>
        <dbReference type="SAM" id="MobiDB-lite"/>
    </source>
</evidence>
<dbReference type="GO" id="GO:0003824">
    <property type="term" value="F:catalytic activity"/>
    <property type="evidence" value="ECO:0007669"/>
    <property type="project" value="InterPro"/>
</dbReference>
<comment type="caution">
    <text evidence="3">The sequence shown here is derived from an EMBL/GenBank/DDBJ whole genome shotgun (WGS) entry which is preliminary data.</text>
</comment>
<dbReference type="InterPro" id="IPR035994">
    <property type="entry name" value="Nucleoside_phosphorylase_sf"/>
</dbReference>
<evidence type="ECO:0000313" key="3">
    <source>
        <dbReference type="EMBL" id="RFU72420.1"/>
    </source>
</evidence>
<dbReference type="GO" id="GO:0009116">
    <property type="term" value="P:nucleoside metabolic process"/>
    <property type="evidence" value="ECO:0007669"/>
    <property type="project" value="InterPro"/>
</dbReference>
<feature type="transmembrane region" description="Helical" evidence="2">
    <location>
        <begin position="406"/>
        <end position="424"/>
    </location>
</feature>
<evidence type="ECO:0000256" key="2">
    <source>
        <dbReference type="SAM" id="Phobius"/>
    </source>
</evidence>
<dbReference type="Gene3D" id="3.40.50.1580">
    <property type="entry name" value="Nucleoside phosphorylase domain"/>
    <property type="match status" value="2"/>
</dbReference>
<dbReference type="PANTHER" id="PTHR46082:SF11">
    <property type="entry name" value="AAA+ ATPASE DOMAIN-CONTAINING PROTEIN-RELATED"/>
    <property type="match status" value="1"/>
</dbReference>
<feature type="region of interest" description="Disordered" evidence="1">
    <location>
        <begin position="230"/>
        <end position="257"/>
    </location>
</feature>